<dbReference type="AlphaFoldDB" id="A0A7C5NAI6"/>
<feature type="compositionally biased region" description="Pro residues" evidence="1">
    <location>
        <begin position="23"/>
        <end position="33"/>
    </location>
</feature>
<evidence type="ECO:0000256" key="1">
    <source>
        <dbReference type="SAM" id="MobiDB-lite"/>
    </source>
</evidence>
<dbReference type="EMBL" id="DROM01000353">
    <property type="protein sequence ID" value="HHH13747.1"/>
    <property type="molecule type" value="Genomic_DNA"/>
</dbReference>
<protein>
    <submittedName>
        <fullName evidence="2">Uncharacterized protein</fullName>
    </submittedName>
</protein>
<organism evidence="2">
    <name type="scientific">Thiolapillus brandeum</name>
    <dbReference type="NCBI Taxonomy" id="1076588"/>
    <lineage>
        <taxon>Bacteria</taxon>
        <taxon>Pseudomonadati</taxon>
        <taxon>Pseudomonadota</taxon>
        <taxon>Gammaproteobacteria</taxon>
        <taxon>Chromatiales</taxon>
        <taxon>Sedimenticolaceae</taxon>
        <taxon>Thiolapillus</taxon>
    </lineage>
</organism>
<reference evidence="2" key="1">
    <citation type="journal article" date="2020" name="mSystems">
        <title>Genome- and Community-Level Interaction Insights into Carbon Utilization and Element Cycling Functions of Hydrothermarchaeota in Hydrothermal Sediment.</title>
        <authorList>
            <person name="Zhou Z."/>
            <person name="Liu Y."/>
            <person name="Xu W."/>
            <person name="Pan J."/>
            <person name="Luo Z.H."/>
            <person name="Li M."/>
        </authorList>
    </citation>
    <scope>NUCLEOTIDE SEQUENCE [LARGE SCALE GENOMIC DNA]</scope>
    <source>
        <strain evidence="2">HyVt-535</strain>
    </source>
</reference>
<dbReference type="Proteomes" id="UP000886100">
    <property type="component" value="Unassembled WGS sequence"/>
</dbReference>
<name>A0A7C5NAI6_9GAMM</name>
<comment type="caution">
    <text evidence="2">The sequence shown here is derived from an EMBL/GenBank/DDBJ whole genome shotgun (WGS) entry which is preliminary data.</text>
</comment>
<feature type="compositionally biased region" description="Low complexity" evidence="1">
    <location>
        <begin position="8"/>
        <end position="22"/>
    </location>
</feature>
<accession>A0A7C5NAI6</accession>
<feature type="region of interest" description="Disordered" evidence="1">
    <location>
        <begin position="1"/>
        <end position="58"/>
    </location>
</feature>
<sequence>MGSSRGEPVQAPPAAAAEVSAPLPAPAAPPAAPAAPSSPVVGPVVPQPPSSRVTRRRGRRISGTLFMLNTYL</sequence>
<gene>
    <name evidence="2" type="ORF">ENJ98_05875</name>
</gene>
<evidence type="ECO:0000313" key="2">
    <source>
        <dbReference type="EMBL" id="HHH13747.1"/>
    </source>
</evidence>
<proteinExistence type="predicted"/>
<feature type="compositionally biased region" description="Low complexity" evidence="1">
    <location>
        <begin position="34"/>
        <end position="44"/>
    </location>
</feature>